<comment type="caution">
    <text evidence="1">The sequence shown here is derived from an EMBL/GenBank/DDBJ whole genome shotgun (WGS) entry which is preliminary data.</text>
</comment>
<evidence type="ECO:0000313" key="1">
    <source>
        <dbReference type="EMBL" id="KAK3360826.1"/>
    </source>
</evidence>
<reference evidence="1" key="2">
    <citation type="submission" date="2023-06" db="EMBL/GenBank/DDBJ databases">
        <authorList>
            <consortium name="Lawrence Berkeley National Laboratory"/>
            <person name="Haridas S."/>
            <person name="Hensen N."/>
            <person name="Bonometti L."/>
            <person name="Westerberg I."/>
            <person name="Brannstrom I.O."/>
            <person name="Guillou S."/>
            <person name="Cros-Aarteil S."/>
            <person name="Calhoun S."/>
            <person name="Kuo A."/>
            <person name="Mondo S."/>
            <person name="Pangilinan J."/>
            <person name="Riley R."/>
            <person name="Labutti K."/>
            <person name="Andreopoulos B."/>
            <person name="Lipzen A."/>
            <person name="Chen C."/>
            <person name="Yanf M."/>
            <person name="Daum C."/>
            <person name="Ng V."/>
            <person name="Clum A."/>
            <person name="Steindorff A."/>
            <person name="Ohm R."/>
            <person name="Martin F."/>
            <person name="Silar P."/>
            <person name="Natvig D."/>
            <person name="Lalanne C."/>
            <person name="Gautier V."/>
            <person name="Ament-Velasquez S.L."/>
            <person name="Kruys A."/>
            <person name="Hutchinson M.I."/>
            <person name="Powell A.J."/>
            <person name="Barry K."/>
            <person name="Miller A.N."/>
            <person name="Grigoriev I.V."/>
            <person name="Debuchy R."/>
            <person name="Gladieux P."/>
            <person name="Thoren M.H."/>
            <person name="Johannesson H."/>
        </authorList>
    </citation>
    <scope>NUCLEOTIDE SEQUENCE</scope>
    <source>
        <strain evidence="1">CBS 958.72</strain>
    </source>
</reference>
<gene>
    <name evidence="1" type="ORF">B0T24DRAFT_692825</name>
</gene>
<accession>A0AAE0JS45</accession>
<dbReference type="InterPro" id="IPR035979">
    <property type="entry name" value="RBD_domain_sf"/>
</dbReference>
<dbReference type="SUPFAM" id="SSF54928">
    <property type="entry name" value="RNA-binding domain, RBD"/>
    <property type="match status" value="1"/>
</dbReference>
<evidence type="ECO:0008006" key="3">
    <source>
        <dbReference type="Google" id="ProtNLM"/>
    </source>
</evidence>
<dbReference type="EMBL" id="JAULSN010000014">
    <property type="protein sequence ID" value="KAK3360826.1"/>
    <property type="molecule type" value="Genomic_DNA"/>
</dbReference>
<dbReference type="AlphaFoldDB" id="A0AAE0JS45"/>
<dbReference type="Proteomes" id="UP001287356">
    <property type="component" value="Unassembled WGS sequence"/>
</dbReference>
<dbReference type="GO" id="GO:0003676">
    <property type="term" value="F:nucleic acid binding"/>
    <property type="evidence" value="ECO:0007669"/>
    <property type="project" value="InterPro"/>
</dbReference>
<reference evidence="1" key="1">
    <citation type="journal article" date="2023" name="Mol. Phylogenet. Evol.">
        <title>Genome-scale phylogeny and comparative genomics of the fungal order Sordariales.</title>
        <authorList>
            <person name="Hensen N."/>
            <person name="Bonometti L."/>
            <person name="Westerberg I."/>
            <person name="Brannstrom I.O."/>
            <person name="Guillou S."/>
            <person name="Cros-Aarteil S."/>
            <person name="Calhoun S."/>
            <person name="Haridas S."/>
            <person name="Kuo A."/>
            <person name="Mondo S."/>
            <person name="Pangilinan J."/>
            <person name="Riley R."/>
            <person name="LaButti K."/>
            <person name="Andreopoulos B."/>
            <person name="Lipzen A."/>
            <person name="Chen C."/>
            <person name="Yan M."/>
            <person name="Daum C."/>
            <person name="Ng V."/>
            <person name="Clum A."/>
            <person name="Steindorff A."/>
            <person name="Ohm R.A."/>
            <person name="Martin F."/>
            <person name="Silar P."/>
            <person name="Natvig D.O."/>
            <person name="Lalanne C."/>
            <person name="Gautier V."/>
            <person name="Ament-Velasquez S.L."/>
            <person name="Kruys A."/>
            <person name="Hutchinson M.I."/>
            <person name="Powell A.J."/>
            <person name="Barry K."/>
            <person name="Miller A.N."/>
            <person name="Grigoriev I.V."/>
            <person name="Debuchy R."/>
            <person name="Gladieux P."/>
            <person name="Hiltunen Thoren M."/>
            <person name="Johannesson H."/>
        </authorList>
    </citation>
    <scope>NUCLEOTIDE SEQUENCE</scope>
    <source>
        <strain evidence="1">CBS 958.72</strain>
    </source>
</reference>
<name>A0AAE0JS45_9PEZI</name>
<protein>
    <recommendedName>
        <fullName evidence="3">Ankyrin repeat protein</fullName>
    </recommendedName>
</protein>
<organism evidence="1 2">
    <name type="scientific">Lasiosphaeria ovina</name>
    <dbReference type="NCBI Taxonomy" id="92902"/>
    <lineage>
        <taxon>Eukaryota</taxon>
        <taxon>Fungi</taxon>
        <taxon>Dikarya</taxon>
        <taxon>Ascomycota</taxon>
        <taxon>Pezizomycotina</taxon>
        <taxon>Sordariomycetes</taxon>
        <taxon>Sordariomycetidae</taxon>
        <taxon>Sordariales</taxon>
        <taxon>Lasiosphaeriaceae</taxon>
        <taxon>Lasiosphaeria</taxon>
    </lineage>
</organism>
<proteinExistence type="predicted"/>
<evidence type="ECO:0000313" key="2">
    <source>
        <dbReference type="Proteomes" id="UP001287356"/>
    </source>
</evidence>
<sequence length="204" mass="22512">MASFCPSLLSTSKQGHHAEGAVCLDDAPPPLSLNWASSNREMYSRGLTSGSPSPLRIICSPILAPRRPETAKLILTHGGSHVAEMEDESHYTLVSFSSELLELLISHGADINKPFPAAAGANDVSPLQKVMARSHVSSLLGISPRLEQLAFVEYEDRRDADEAYHDTHDKRMGRDDILKMEWARTTPSASWRFDRTDGDQLHVH</sequence>
<keyword evidence="2" id="KW-1185">Reference proteome</keyword>